<feature type="non-terminal residue" evidence="1">
    <location>
        <position position="75"/>
    </location>
</feature>
<dbReference type="Proteomes" id="UP000789901">
    <property type="component" value="Unassembled WGS sequence"/>
</dbReference>
<name>A0ABN7X5Q3_GIGMA</name>
<reference evidence="1 2" key="1">
    <citation type="submission" date="2021-06" db="EMBL/GenBank/DDBJ databases">
        <authorList>
            <person name="Kallberg Y."/>
            <person name="Tangrot J."/>
            <person name="Rosling A."/>
        </authorList>
    </citation>
    <scope>NUCLEOTIDE SEQUENCE [LARGE SCALE GENOMIC DNA]</scope>
    <source>
        <strain evidence="1 2">120-4 pot B 10/14</strain>
    </source>
</reference>
<organism evidence="1 2">
    <name type="scientific">Gigaspora margarita</name>
    <dbReference type="NCBI Taxonomy" id="4874"/>
    <lineage>
        <taxon>Eukaryota</taxon>
        <taxon>Fungi</taxon>
        <taxon>Fungi incertae sedis</taxon>
        <taxon>Mucoromycota</taxon>
        <taxon>Glomeromycotina</taxon>
        <taxon>Glomeromycetes</taxon>
        <taxon>Diversisporales</taxon>
        <taxon>Gigasporaceae</taxon>
        <taxon>Gigaspora</taxon>
    </lineage>
</organism>
<evidence type="ECO:0000313" key="2">
    <source>
        <dbReference type="Proteomes" id="UP000789901"/>
    </source>
</evidence>
<gene>
    <name evidence="1" type="ORF">GMARGA_LOCUS39012</name>
</gene>
<sequence length="75" mass="8533">DDIKDDKVNEYNVQQVTKALGKDNNKKKKTYFDETYSENASEGPIGTDGFEKQIEIAKMENPFDNVYKNPNTIGV</sequence>
<accession>A0ABN7X5Q3</accession>
<evidence type="ECO:0000313" key="1">
    <source>
        <dbReference type="EMBL" id="CAG8848098.1"/>
    </source>
</evidence>
<proteinExistence type="predicted"/>
<feature type="non-terminal residue" evidence="1">
    <location>
        <position position="1"/>
    </location>
</feature>
<dbReference type="EMBL" id="CAJVQB010090644">
    <property type="protein sequence ID" value="CAG8848098.1"/>
    <property type="molecule type" value="Genomic_DNA"/>
</dbReference>
<comment type="caution">
    <text evidence="1">The sequence shown here is derived from an EMBL/GenBank/DDBJ whole genome shotgun (WGS) entry which is preliminary data.</text>
</comment>
<protein>
    <submittedName>
        <fullName evidence="1">14694_t:CDS:1</fullName>
    </submittedName>
</protein>
<keyword evidence="2" id="KW-1185">Reference proteome</keyword>